<sequence>MDPRNIIQAWKNPEYRARLSPEQRASLPECPSGRPLTELGEEELGDIIGGRPAPIDVANTGCTGEPKQTCGIINCDIKILFPEVA</sequence>
<evidence type="ECO:0000313" key="1">
    <source>
        <dbReference type="EMBL" id="MDY7226232.1"/>
    </source>
</evidence>
<evidence type="ECO:0000313" key="2">
    <source>
        <dbReference type="Proteomes" id="UP001291309"/>
    </source>
</evidence>
<name>A0ABU5GYG4_9BACT</name>
<dbReference type="NCBIfam" id="TIGR03898">
    <property type="entry name" value="lanti_MRSA_kill"/>
    <property type="match status" value="1"/>
</dbReference>
<proteinExistence type="predicted"/>
<gene>
    <name evidence="1" type="ORF">SYV04_07545</name>
</gene>
<dbReference type="Proteomes" id="UP001291309">
    <property type="component" value="Unassembled WGS sequence"/>
</dbReference>
<accession>A0ABU5GYG4</accession>
<dbReference type="EMBL" id="JAXIVS010000002">
    <property type="protein sequence ID" value="MDY7226232.1"/>
    <property type="molecule type" value="Genomic_DNA"/>
</dbReference>
<dbReference type="RefSeq" id="WP_321544953.1">
    <property type="nucleotide sequence ID" value="NZ_JAXIVS010000002.1"/>
</dbReference>
<protein>
    <submittedName>
        <fullName evidence="1">Mersacidin/lichenicidin family type 2 lantibiotic</fullName>
    </submittedName>
</protein>
<organism evidence="1 2">
    <name type="scientific">Hyalangium rubrum</name>
    <dbReference type="NCBI Taxonomy" id="3103134"/>
    <lineage>
        <taxon>Bacteria</taxon>
        <taxon>Pseudomonadati</taxon>
        <taxon>Myxococcota</taxon>
        <taxon>Myxococcia</taxon>
        <taxon>Myxococcales</taxon>
        <taxon>Cystobacterineae</taxon>
        <taxon>Archangiaceae</taxon>
        <taxon>Hyalangium</taxon>
    </lineage>
</organism>
<reference evidence="1 2" key="1">
    <citation type="submission" date="2023-12" db="EMBL/GenBank/DDBJ databases">
        <title>the genome sequence of Hyalangium sp. s54d21.</title>
        <authorList>
            <person name="Zhang X."/>
        </authorList>
    </citation>
    <scope>NUCLEOTIDE SEQUENCE [LARGE SCALE GENOMIC DNA]</scope>
    <source>
        <strain evidence="2">s54d21</strain>
    </source>
</reference>
<keyword evidence="2" id="KW-1185">Reference proteome</keyword>
<comment type="caution">
    <text evidence="1">The sequence shown here is derived from an EMBL/GenBank/DDBJ whole genome shotgun (WGS) entry which is preliminary data.</text>
</comment>
<dbReference type="InterPro" id="IPR027635">
    <property type="entry name" value="Lantibiotic2_lead_pep_dom"/>
</dbReference>